<gene>
    <name evidence="3" type="ORF">RM590_06515</name>
</gene>
<dbReference type="Pfam" id="PF07690">
    <property type="entry name" value="MFS_1"/>
    <property type="match status" value="1"/>
</dbReference>
<dbReference type="InterPro" id="IPR011701">
    <property type="entry name" value="MFS"/>
</dbReference>
<keyword evidence="4" id="KW-1185">Reference proteome</keyword>
<dbReference type="PANTHER" id="PTHR23542:SF1">
    <property type="entry name" value="MAJOR FACILITATOR SUPERFAMILY (MFS) PROFILE DOMAIN-CONTAINING PROTEIN"/>
    <property type="match status" value="1"/>
</dbReference>
<dbReference type="SUPFAM" id="SSF103473">
    <property type="entry name" value="MFS general substrate transporter"/>
    <property type="match status" value="1"/>
</dbReference>
<comment type="caution">
    <text evidence="3">The sequence shown here is derived from an EMBL/GenBank/DDBJ whole genome shotgun (WGS) entry which is preliminary data.</text>
</comment>
<dbReference type="PANTHER" id="PTHR23542">
    <property type="match status" value="1"/>
</dbReference>
<feature type="transmembrane region" description="Helical" evidence="2">
    <location>
        <begin position="78"/>
        <end position="98"/>
    </location>
</feature>
<feature type="transmembrane region" description="Helical" evidence="2">
    <location>
        <begin position="272"/>
        <end position="292"/>
    </location>
</feature>
<feature type="transmembrane region" description="Helical" evidence="2">
    <location>
        <begin position="243"/>
        <end position="265"/>
    </location>
</feature>
<keyword evidence="2" id="KW-1133">Transmembrane helix</keyword>
<feature type="transmembrane region" description="Helical" evidence="2">
    <location>
        <begin position="46"/>
        <end position="66"/>
    </location>
</feature>
<feature type="region of interest" description="Disordered" evidence="1">
    <location>
        <begin position="382"/>
        <end position="419"/>
    </location>
</feature>
<dbReference type="RefSeq" id="WP_311703427.1">
    <property type="nucleotide sequence ID" value="NZ_JAVREL010000003.1"/>
</dbReference>
<feature type="transmembrane region" description="Helical" evidence="2">
    <location>
        <begin position="210"/>
        <end position="231"/>
    </location>
</feature>
<name>A0ABU2ML76_9ACTN</name>
<dbReference type="Gene3D" id="1.20.1250.20">
    <property type="entry name" value="MFS general substrate transporter like domains"/>
    <property type="match status" value="1"/>
</dbReference>
<feature type="transmembrane region" description="Helical" evidence="2">
    <location>
        <begin position="139"/>
        <end position="161"/>
    </location>
</feature>
<feature type="transmembrane region" description="Helical" evidence="2">
    <location>
        <begin position="104"/>
        <end position="127"/>
    </location>
</feature>
<feature type="transmembrane region" description="Helical" evidence="2">
    <location>
        <begin position="332"/>
        <end position="351"/>
    </location>
</feature>
<feature type="transmembrane region" description="Helical" evidence="2">
    <location>
        <begin position="298"/>
        <end position="320"/>
    </location>
</feature>
<evidence type="ECO:0000313" key="4">
    <source>
        <dbReference type="Proteomes" id="UP001183246"/>
    </source>
</evidence>
<evidence type="ECO:0008006" key="5">
    <source>
        <dbReference type="Google" id="ProtNLM"/>
    </source>
</evidence>
<reference evidence="4" key="1">
    <citation type="submission" date="2023-07" db="EMBL/GenBank/DDBJ databases">
        <title>30 novel species of actinomycetes from the DSMZ collection.</title>
        <authorList>
            <person name="Nouioui I."/>
        </authorList>
    </citation>
    <scope>NUCLEOTIDE SEQUENCE [LARGE SCALE GENOMIC DNA]</scope>
    <source>
        <strain evidence="4">DSM 44938</strain>
    </source>
</reference>
<dbReference type="EMBL" id="JAVREL010000003">
    <property type="protein sequence ID" value="MDT0342280.1"/>
    <property type="molecule type" value="Genomic_DNA"/>
</dbReference>
<evidence type="ECO:0000256" key="2">
    <source>
        <dbReference type="SAM" id="Phobius"/>
    </source>
</evidence>
<sequence>MTSPTLARDRAYLHWSAGAQAGRLPAAMAPLAFTTLTVTTTGSYRLGALMMSVFVVAQTLGAVPTGRLLDRLGAARGVTLLACCAAAAFAALTAAARAGAPPLALLALVAAPGLIAGGLSGGFRSLLAGAVDEARIVRAVAVDAMLVDAILVAGPVLVAVLTPAGALLPLLVMAGAYAASAALMATLPLDAPPPRRERKGERPPLPLRRAVPWFGCNFAIGHVLSTVEVAPLPLAGRLGAGPAGAAVVLAALCGASIAGSALFAWRGRPRRAGAIAFLGCFAAGSLFLAAGTGGWPGLLAAVVLVGACTGPLLTTASVSLQRLLPAERRAEGFSVAFVIQGTGFGLGSLTVGALPLHLAHLLAAATALAACALIARPRPELTAPSGATPSSSPGTPAAATSRDRRASPLPPRGADAVPA</sequence>
<keyword evidence="2" id="KW-0812">Transmembrane</keyword>
<organism evidence="3 4">
    <name type="scientific">Streptomyces litchfieldiae</name>
    <dbReference type="NCBI Taxonomy" id="3075543"/>
    <lineage>
        <taxon>Bacteria</taxon>
        <taxon>Bacillati</taxon>
        <taxon>Actinomycetota</taxon>
        <taxon>Actinomycetes</taxon>
        <taxon>Kitasatosporales</taxon>
        <taxon>Streptomycetaceae</taxon>
        <taxon>Streptomyces</taxon>
    </lineage>
</organism>
<feature type="transmembrane region" description="Helical" evidence="2">
    <location>
        <begin position="167"/>
        <end position="189"/>
    </location>
</feature>
<dbReference type="InterPro" id="IPR036259">
    <property type="entry name" value="MFS_trans_sf"/>
</dbReference>
<feature type="compositionally biased region" description="Low complexity" evidence="1">
    <location>
        <begin position="382"/>
        <end position="400"/>
    </location>
</feature>
<accession>A0ABU2ML76</accession>
<evidence type="ECO:0000256" key="1">
    <source>
        <dbReference type="SAM" id="MobiDB-lite"/>
    </source>
</evidence>
<evidence type="ECO:0000313" key="3">
    <source>
        <dbReference type="EMBL" id="MDT0342280.1"/>
    </source>
</evidence>
<proteinExistence type="predicted"/>
<dbReference type="Proteomes" id="UP001183246">
    <property type="component" value="Unassembled WGS sequence"/>
</dbReference>
<keyword evidence="2" id="KW-0472">Membrane</keyword>
<feature type="transmembrane region" description="Helical" evidence="2">
    <location>
        <begin position="357"/>
        <end position="375"/>
    </location>
</feature>
<protein>
    <recommendedName>
        <fullName evidence="5">MFS transporter</fullName>
    </recommendedName>
</protein>